<keyword evidence="5" id="KW-0067">ATP-binding</keyword>
<protein>
    <submittedName>
        <fullName evidence="7">Kinase-like protein</fullName>
    </submittedName>
</protein>
<evidence type="ECO:0000256" key="2">
    <source>
        <dbReference type="ARBA" id="ARBA00022679"/>
    </source>
</evidence>
<evidence type="ECO:0000256" key="5">
    <source>
        <dbReference type="ARBA" id="ARBA00022840"/>
    </source>
</evidence>
<dbReference type="InterPro" id="IPR004166">
    <property type="entry name" value="a-kinase_dom"/>
</dbReference>
<reference evidence="7" key="1">
    <citation type="journal article" date="2023" name="Mol. Phylogenet. Evol.">
        <title>Genome-scale phylogeny and comparative genomics of the fungal order Sordariales.</title>
        <authorList>
            <person name="Hensen N."/>
            <person name="Bonometti L."/>
            <person name="Westerberg I."/>
            <person name="Brannstrom I.O."/>
            <person name="Guillou S."/>
            <person name="Cros-Aarteil S."/>
            <person name="Calhoun S."/>
            <person name="Haridas S."/>
            <person name="Kuo A."/>
            <person name="Mondo S."/>
            <person name="Pangilinan J."/>
            <person name="Riley R."/>
            <person name="LaButti K."/>
            <person name="Andreopoulos B."/>
            <person name="Lipzen A."/>
            <person name="Chen C."/>
            <person name="Yan M."/>
            <person name="Daum C."/>
            <person name="Ng V."/>
            <person name="Clum A."/>
            <person name="Steindorff A."/>
            <person name="Ohm R.A."/>
            <person name="Martin F."/>
            <person name="Silar P."/>
            <person name="Natvig D.O."/>
            <person name="Lalanne C."/>
            <person name="Gautier V."/>
            <person name="Ament-Velasquez S.L."/>
            <person name="Kruys A."/>
            <person name="Hutchinson M.I."/>
            <person name="Powell A.J."/>
            <person name="Barry K."/>
            <person name="Miller A.N."/>
            <person name="Grigoriev I.V."/>
            <person name="Debuchy R."/>
            <person name="Gladieux P."/>
            <person name="Hiltunen Thoren M."/>
            <person name="Johannesson H."/>
        </authorList>
    </citation>
    <scope>NUCLEOTIDE SEQUENCE</scope>
    <source>
        <strain evidence="7">CBS 757.83</strain>
    </source>
</reference>
<dbReference type="InterPro" id="IPR011009">
    <property type="entry name" value="Kinase-like_dom_sf"/>
</dbReference>
<organism evidence="7 8">
    <name type="scientific">Parathielavia hyrcaniae</name>
    <dbReference type="NCBI Taxonomy" id="113614"/>
    <lineage>
        <taxon>Eukaryota</taxon>
        <taxon>Fungi</taxon>
        <taxon>Dikarya</taxon>
        <taxon>Ascomycota</taxon>
        <taxon>Pezizomycotina</taxon>
        <taxon>Sordariomycetes</taxon>
        <taxon>Sordariomycetidae</taxon>
        <taxon>Sordariales</taxon>
        <taxon>Chaetomiaceae</taxon>
        <taxon>Parathielavia</taxon>
    </lineage>
</organism>
<dbReference type="PANTHER" id="PTHR45992:SF11">
    <property type="entry name" value="ALPHA-TYPE PROTEIN KINASE DOMAIN-CONTAINING PROTEIN"/>
    <property type="match status" value="1"/>
</dbReference>
<dbReference type="PANTHER" id="PTHR45992">
    <property type="entry name" value="EUKARYOTIC ELONGATION FACTOR 2 KINASE-RELATED"/>
    <property type="match status" value="1"/>
</dbReference>
<dbReference type="EMBL" id="MU863652">
    <property type="protein sequence ID" value="KAK4099158.1"/>
    <property type="molecule type" value="Genomic_DNA"/>
</dbReference>
<dbReference type="SUPFAM" id="SSF56112">
    <property type="entry name" value="Protein kinase-like (PK-like)"/>
    <property type="match status" value="1"/>
</dbReference>
<keyword evidence="8" id="KW-1185">Reference proteome</keyword>
<name>A0AAN6PWN4_9PEZI</name>
<dbReference type="Gene3D" id="3.20.200.10">
    <property type="entry name" value="MHCK/EF2 kinase"/>
    <property type="match status" value="1"/>
</dbReference>
<accession>A0AAN6PWN4</accession>
<keyword evidence="1" id="KW-0723">Serine/threonine-protein kinase</keyword>
<evidence type="ECO:0000256" key="4">
    <source>
        <dbReference type="ARBA" id="ARBA00022777"/>
    </source>
</evidence>
<dbReference type="SMART" id="SM00811">
    <property type="entry name" value="Alpha_kinase"/>
    <property type="match status" value="1"/>
</dbReference>
<reference evidence="7" key="2">
    <citation type="submission" date="2023-05" db="EMBL/GenBank/DDBJ databases">
        <authorList>
            <consortium name="Lawrence Berkeley National Laboratory"/>
            <person name="Steindorff A."/>
            <person name="Hensen N."/>
            <person name="Bonometti L."/>
            <person name="Westerberg I."/>
            <person name="Brannstrom I.O."/>
            <person name="Guillou S."/>
            <person name="Cros-Aarteil S."/>
            <person name="Calhoun S."/>
            <person name="Haridas S."/>
            <person name="Kuo A."/>
            <person name="Mondo S."/>
            <person name="Pangilinan J."/>
            <person name="Riley R."/>
            <person name="Labutti K."/>
            <person name="Andreopoulos B."/>
            <person name="Lipzen A."/>
            <person name="Chen C."/>
            <person name="Yanf M."/>
            <person name="Daum C."/>
            <person name="Ng V."/>
            <person name="Clum A."/>
            <person name="Ohm R."/>
            <person name="Martin F."/>
            <person name="Silar P."/>
            <person name="Natvig D."/>
            <person name="Lalanne C."/>
            <person name="Gautier V."/>
            <person name="Ament-Velasquez S.L."/>
            <person name="Kruys A."/>
            <person name="Hutchinson M.I."/>
            <person name="Powell A.J."/>
            <person name="Barry K."/>
            <person name="Miller A.N."/>
            <person name="Grigoriev I.V."/>
            <person name="Debuchy R."/>
            <person name="Gladieux P."/>
            <person name="Thoren M.H."/>
            <person name="Johannesson H."/>
        </authorList>
    </citation>
    <scope>NUCLEOTIDE SEQUENCE</scope>
    <source>
        <strain evidence="7">CBS 757.83</strain>
    </source>
</reference>
<sequence length="280" mass="31464">MGRVCADDERDLPQTSYTANQWSKGQGNSIYAGCVHGHYSDSAAAQPYDNGRYNDSTRASVEDHDIAHSFASAVRARFVLWFKTGAVFDDDYFNLDIRAVDKALGIVNRFNQLAVVDKVVKFNVPDVWTFARRSSSCSWDGKKALCEPFIQNYQKFNSNSGWNDDSMAWAKVMQALSHFSYHVSGGNHVLCDLQGDIYQREIVLSGPVILSRTREYGGTDLGPEGISSFSSQHRCNNYCRSHWTKPFNPRQYYDPVPGTTMISRTMSTAASRPAYTGFYC</sequence>
<gene>
    <name evidence="7" type="ORF">N658DRAFT_560616</name>
</gene>
<dbReference type="InterPro" id="IPR051852">
    <property type="entry name" value="Alpha-type_PK"/>
</dbReference>
<dbReference type="AlphaFoldDB" id="A0AAN6PWN4"/>
<dbReference type="Pfam" id="PF02816">
    <property type="entry name" value="Alpha_kinase"/>
    <property type="match status" value="1"/>
</dbReference>
<dbReference type="Proteomes" id="UP001305647">
    <property type="component" value="Unassembled WGS sequence"/>
</dbReference>
<keyword evidence="3" id="KW-0547">Nucleotide-binding</keyword>
<keyword evidence="2" id="KW-0808">Transferase</keyword>
<comment type="caution">
    <text evidence="7">The sequence shown here is derived from an EMBL/GenBank/DDBJ whole genome shotgun (WGS) entry which is preliminary data.</text>
</comment>
<feature type="domain" description="Alpha-type protein kinase" evidence="6">
    <location>
        <begin position="14"/>
        <end position="247"/>
    </location>
</feature>
<evidence type="ECO:0000313" key="8">
    <source>
        <dbReference type="Proteomes" id="UP001305647"/>
    </source>
</evidence>
<dbReference type="GO" id="GO:0005524">
    <property type="term" value="F:ATP binding"/>
    <property type="evidence" value="ECO:0007669"/>
    <property type="project" value="UniProtKB-KW"/>
</dbReference>
<proteinExistence type="predicted"/>
<keyword evidence="4 7" id="KW-0418">Kinase</keyword>
<evidence type="ECO:0000256" key="1">
    <source>
        <dbReference type="ARBA" id="ARBA00022527"/>
    </source>
</evidence>
<dbReference type="PROSITE" id="PS51158">
    <property type="entry name" value="ALPHA_KINASE"/>
    <property type="match status" value="1"/>
</dbReference>
<evidence type="ECO:0000256" key="3">
    <source>
        <dbReference type="ARBA" id="ARBA00022741"/>
    </source>
</evidence>
<evidence type="ECO:0000259" key="6">
    <source>
        <dbReference type="PROSITE" id="PS51158"/>
    </source>
</evidence>
<evidence type="ECO:0000313" key="7">
    <source>
        <dbReference type="EMBL" id="KAK4099158.1"/>
    </source>
</evidence>
<dbReference type="GO" id="GO:0004674">
    <property type="term" value="F:protein serine/threonine kinase activity"/>
    <property type="evidence" value="ECO:0007669"/>
    <property type="project" value="UniProtKB-KW"/>
</dbReference>